<dbReference type="PANTHER" id="PTHR13234:SF8">
    <property type="entry name" value="GAMMA-INTERFERON-INDUCIBLE LYSOSOMAL THIOL REDUCTASE"/>
    <property type="match status" value="1"/>
</dbReference>
<dbReference type="EMBL" id="CP126214">
    <property type="protein sequence ID" value="WIA15986.1"/>
    <property type="molecule type" value="Genomic_DNA"/>
</dbReference>
<protein>
    <recommendedName>
        <fullName evidence="8">Pherophorin domain-containing protein</fullName>
    </recommendedName>
</protein>
<gene>
    <name evidence="6" type="ORF">OEZ85_012725</name>
</gene>
<evidence type="ECO:0000256" key="2">
    <source>
        <dbReference type="ARBA" id="ARBA00005679"/>
    </source>
</evidence>
<keyword evidence="4" id="KW-0732">Signal</keyword>
<keyword evidence="5" id="KW-0325">Glycoprotein</keyword>
<comment type="similarity">
    <text evidence="2">Belongs to the GILT family.</text>
</comment>
<evidence type="ECO:0000256" key="3">
    <source>
        <dbReference type="ARBA" id="ARBA00022525"/>
    </source>
</evidence>
<sequence length="243" mass="26328">MSLSRPLPNCDSSRAAVELCSFACCSSAALKDDNIVRVEVDIFVMSKCPDALFAESALAPVLQELKDSLSINMHFIGQKKDDGTFSCKHGPTECAGNLQQLCVQLHSKSYQRYDWLYKFVLCENKQGLDAIGTFTTAASCLKKIGMPVAAGTKMMGCMYGPGHDELLQQDMHNTAALGVATSATIQVDGNTICVRDGGEWKDCPAGYEPENFKEIFCATIASKNRGRLPEACRPAVPTQLAEV</sequence>
<evidence type="ECO:0000256" key="4">
    <source>
        <dbReference type="ARBA" id="ARBA00022729"/>
    </source>
</evidence>
<name>A0ABY8U3G6_TETOB</name>
<keyword evidence="7" id="KW-1185">Reference proteome</keyword>
<dbReference type="Gene3D" id="3.40.30.10">
    <property type="entry name" value="Glutaredoxin"/>
    <property type="match status" value="1"/>
</dbReference>
<evidence type="ECO:0000313" key="6">
    <source>
        <dbReference type="EMBL" id="WIA15986.1"/>
    </source>
</evidence>
<comment type="subcellular location">
    <subcellularLocation>
        <location evidence="1">Secreted</location>
    </subcellularLocation>
</comment>
<dbReference type="PANTHER" id="PTHR13234">
    <property type="entry name" value="GAMMA-INTERFERON INDUCIBLE LYSOSOMAL THIOL REDUCTASE GILT"/>
    <property type="match status" value="1"/>
</dbReference>
<organism evidence="6 7">
    <name type="scientific">Tetradesmus obliquus</name>
    <name type="common">Green alga</name>
    <name type="synonym">Acutodesmus obliquus</name>
    <dbReference type="NCBI Taxonomy" id="3088"/>
    <lineage>
        <taxon>Eukaryota</taxon>
        <taxon>Viridiplantae</taxon>
        <taxon>Chlorophyta</taxon>
        <taxon>core chlorophytes</taxon>
        <taxon>Chlorophyceae</taxon>
        <taxon>CS clade</taxon>
        <taxon>Sphaeropleales</taxon>
        <taxon>Scenedesmaceae</taxon>
        <taxon>Tetradesmus</taxon>
    </lineage>
</organism>
<dbReference type="Proteomes" id="UP001244341">
    <property type="component" value="Chromosome 7b"/>
</dbReference>
<evidence type="ECO:0000313" key="7">
    <source>
        <dbReference type="Proteomes" id="UP001244341"/>
    </source>
</evidence>
<evidence type="ECO:0000256" key="5">
    <source>
        <dbReference type="ARBA" id="ARBA00023180"/>
    </source>
</evidence>
<proteinExistence type="inferred from homology"/>
<accession>A0ABY8U3G6</accession>
<reference evidence="6 7" key="1">
    <citation type="submission" date="2023-05" db="EMBL/GenBank/DDBJ databases">
        <title>A 100% complete, gapless, phased diploid assembly of the Scenedesmus obliquus UTEX 3031 genome.</title>
        <authorList>
            <person name="Biondi T.C."/>
            <person name="Hanschen E.R."/>
            <person name="Kwon T."/>
            <person name="Eng W."/>
            <person name="Kruse C.P.S."/>
            <person name="Koehler S.I."/>
            <person name="Kunde Y."/>
            <person name="Gleasner C.D."/>
            <person name="You Mak K.T."/>
            <person name="Polle J."/>
            <person name="Hovde B.T."/>
            <person name="Starkenburg S.R."/>
        </authorList>
    </citation>
    <scope>NUCLEOTIDE SEQUENCE [LARGE SCALE GENOMIC DNA]</scope>
    <source>
        <strain evidence="6 7">DOE0152z</strain>
    </source>
</reference>
<keyword evidence="3" id="KW-0964">Secreted</keyword>
<evidence type="ECO:0000256" key="1">
    <source>
        <dbReference type="ARBA" id="ARBA00004613"/>
    </source>
</evidence>
<dbReference type="InterPro" id="IPR004911">
    <property type="entry name" value="Interferon-induced_GILT"/>
</dbReference>
<evidence type="ECO:0008006" key="8">
    <source>
        <dbReference type="Google" id="ProtNLM"/>
    </source>
</evidence>
<dbReference type="Pfam" id="PF03227">
    <property type="entry name" value="GILT"/>
    <property type="match status" value="1"/>
</dbReference>